<dbReference type="RefSeq" id="WP_188899258.1">
    <property type="nucleotide sequence ID" value="NZ_BMKS01000003.1"/>
</dbReference>
<keyword evidence="2" id="KW-1185">Reference proteome</keyword>
<gene>
    <name evidence="1" type="ORF">GCM10010964_13670</name>
</gene>
<dbReference type="InterPro" id="IPR011008">
    <property type="entry name" value="Dimeric_a/b-barrel"/>
</dbReference>
<organism evidence="1 2">
    <name type="scientific">Caldovatus sediminis</name>
    <dbReference type="NCBI Taxonomy" id="2041189"/>
    <lineage>
        <taxon>Bacteria</taxon>
        <taxon>Pseudomonadati</taxon>
        <taxon>Pseudomonadota</taxon>
        <taxon>Alphaproteobacteria</taxon>
        <taxon>Acetobacterales</taxon>
        <taxon>Roseomonadaceae</taxon>
        <taxon>Caldovatus</taxon>
    </lineage>
</organism>
<dbReference type="AlphaFoldDB" id="A0A8J3EBK4"/>
<comment type="caution">
    <text evidence="1">The sequence shown here is derived from an EMBL/GenBank/DDBJ whole genome shotgun (WGS) entry which is preliminary data.</text>
</comment>
<reference evidence="1 2" key="1">
    <citation type="journal article" date="2014" name="Int. J. Syst. Evol. Microbiol.">
        <title>Complete genome sequence of Corynebacterium casei LMG S-19264T (=DSM 44701T), isolated from a smear-ripened cheese.</title>
        <authorList>
            <consortium name="US DOE Joint Genome Institute (JGI-PGF)"/>
            <person name="Walter F."/>
            <person name="Albersmeier A."/>
            <person name="Kalinowski J."/>
            <person name="Ruckert C."/>
        </authorList>
    </citation>
    <scope>NUCLEOTIDE SEQUENCE [LARGE SCALE GENOMIC DNA]</scope>
    <source>
        <strain evidence="1 2">CGMCC 1.16330</strain>
    </source>
</reference>
<proteinExistence type="predicted"/>
<dbReference type="Proteomes" id="UP000597507">
    <property type="component" value="Unassembled WGS sequence"/>
</dbReference>
<dbReference type="EMBL" id="BMKS01000003">
    <property type="protein sequence ID" value="GGG27027.1"/>
    <property type="molecule type" value="Genomic_DNA"/>
</dbReference>
<protein>
    <submittedName>
        <fullName evidence="1">Uncharacterized protein</fullName>
    </submittedName>
</protein>
<accession>A0A8J3EBK4</accession>
<dbReference type="SUPFAM" id="SSF54909">
    <property type="entry name" value="Dimeric alpha+beta barrel"/>
    <property type="match status" value="1"/>
</dbReference>
<evidence type="ECO:0000313" key="2">
    <source>
        <dbReference type="Proteomes" id="UP000597507"/>
    </source>
</evidence>
<name>A0A8J3EBK4_9PROT</name>
<sequence length="112" mass="12455">MAAAYLMVRAVLSEAADRPRFDRWYETEHLPEAAAAFEARHAWRCWSRTDPTVHFAFYEFADAAEAEAAAASPALQTLVAEFDCVWGDRVTRTREILERAEEGGPPPGAGAR</sequence>
<evidence type="ECO:0000313" key="1">
    <source>
        <dbReference type="EMBL" id="GGG27027.1"/>
    </source>
</evidence>